<sequence>MKLILSTSASFKSEHEIKKSKFISRIVPIKTEAEANQKIEEIREIESKATHNCYAFILGDQQDIQRASDDGEPSGTAGVPILEVLKRENLTNILVVVTRYFGGIKLGAGGLIRAYGSSASLVVQEADLVQLIDQERLSIMVNYQNNDQLDYYLAQNNLSILNTEYTTQVTTTISAPKEQLSKIKDELVGMFSGNVSFKDLGKQRVELPYPN</sequence>
<reference evidence="4 5" key="1">
    <citation type="journal article" date="2015" name="Genome Announc.">
        <title>Expanding the biotechnology potential of lactobacilli through comparative genomics of 213 strains and associated genera.</title>
        <authorList>
            <person name="Sun Z."/>
            <person name="Harris H.M."/>
            <person name="McCann A."/>
            <person name="Guo C."/>
            <person name="Argimon S."/>
            <person name="Zhang W."/>
            <person name="Yang X."/>
            <person name="Jeffery I.B."/>
            <person name="Cooney J.C."/>
            <person name="Kagawa T.F."/>
            <person name="Liu W."/>
            <person name="Song Y."/>
            <person name="Salvetti E."/>
            <person name="Wrobel A."/>
            <person name="Rasinkangas P."/>
            <person name="Parkhill J."/>
            <person name="Rea M.C."/>
            <person name="O'Sullivan O."/>
            <person name="Ritari J."/>
            <person name="Douillard F.P."/>
            <person name="Paul Ross R."/>
            <person name="Yang R."/>
            <person name="Briner A.E."/>
            <person name="Felis G.E."/>
            <person name="de Vos W.M."/>
            <person name="Barrangou R."/>
            <person name="Klaenhammer T.R."/>
            <person name="Caufield P.W."/>
            <person name="Cui Y."/>
            <person name="Zhang H."/>
            <person name="O'Toole P.W."/>
        </authorList>
    </citation>
    <scope>NUCLEOTIDE SEQUENCE [LARGE SCALE GENOMIC DNA]</scope>
    <source>
        <strain evidence="4 5">DSM 18001</strain>
    </source>
</reference>
<dbReference type="AlphaFoldDB" id="A0A0R2KXY7"/>
<name>A0A0R2KXY7_9LACO</name>
<dbReference type="Gene3D" id="3.30.70.240">
    <property type="match status" value="1"/>
</dbReference>
<evidence type="ECO:0008006" key="6">
    <source>
        <dbReference type="Google" id="ProtNLM"/>
    </source>
</evidence>
<evidence type="ECO:0000259" key="3">
    <source>
        <dbReference type="Pfam" id="PF09186"/>
    </source>
</evidence>
<dbReference type="InterPro" id="IPR001498">
    <property type="entry name" value="Impact_N"/>
</dbReference>
<dbReference type="PANTHER" id="PTHR16301">
    <property type="entry name" value="IMPACT-RELATED"/>
    <property type="match status" value="1"/>
</dbReference>
<comment type="similarity">
    <text evidence="1">Belongs to the IMPACT family.</text>
</comment>
<dbReference type="SUPFAM" id="SSF54980">
    <property type="entry name" value="EF-G C-terminal domain-like"/>
    <property type="match status" value="1"/>
</dbReference>
<proteinExistence type="inferred from homology"/>
<dbReference type="InterPro" id="IPR015796">
    <property type="entry name" value="Impact_YigZ-like"/>
</dbReference>
<dbReference type="InterPro" id="IPR020569">
    <property type="entry name" value="UPF0029_Impact_CS"/>
</dbReference>
<gene>
    <name evidence="4" type="ORF">IV81_GL001359</name>
</gene>
<feature type="domain" description="Impact N-terminal" evidence="2">
    <location>
        <begin position="18"/>
        <end position="122"/>
    </location>
</feature>
<dbReference type="InterPro" id="IPR023582">
    <property type="entry name" value="Impact"/>
</dbReference>
<dbReference type="InterPro" id="IPR015269">
    <property type="entry name" value="UPF0029_Impact_C"/>
</dbReference>
<dbReference type="GO" id="GO:0006446">
    <property type="term" value="P:regulation of translational initiation"/>
    <property type="evidence" value="ECO:0007669"/>
    <property type="project" value="TreeGrafter"/>
</dbReference>
<protein>
    <recommendedName>
        <fullName evidence="6">YigZ family protein</fullName>
    </recommendedName>
</protein>
<dbReference type="NCBIfam" id="TIGR00257">
    <property type="entry name" value="IMPACT_YIGZ"/>
    <property type="match status" value="1"/>
</dbReference>
<dbReference type="InterPro" id="IPR036956">
    <property type="entry name" value="Impact_N_sf"/>
</dbReference>
<comment type="caution">
    <text evidence="4">The sequence shown here is derived from an EMBL/GenBank/DDBJ whole genome shotgun (WGS) entry which is preliminary data.</text>
</comment>
<dbReference type="InterPro" id="IPR020568">
    <property type="entry name" value="Ribosomal_Su5_D2-typ_SF"/>
</dbReference>
<dbReference type="SUPFAM" id="SSF54211">
    <property type="entry name" value="Ribosomal protein S5 domain 2-like"/>
    <property type="match status" value="1"/>
</dbReference>
<evidence type="ECO:0000313" key="4">
    <source>
        <dbReference type="EMBL" id="KRN94435.1"/>
    </source>
</evidence>
<evidence type="ECO:0000313" key="5">
    <source>
        <dbReference type="Proteomes" id="UP000051859"/>
    </source>
</evidence>
<accession>A0A0R2KXY7</accession>
<dbReference type="GO" id="GO:0005737">
    <property type="term" value="C:cytoplasm"/>
    <property type="evidence" value="ECO:0007669"/>
    <property type="project" value="TreeGrafter"/>
</dbReference>
<evidence type="ECO:0000256" key="1">
    <source>
        <dbReference type="ARBA" id="ARBA00007665"/>
    </source>
</evidence>
<dbReference type="STRING" id="331679.IV81_GL001359"/>
<dbReference type="PROSITE" id="PS00910">
    <property type="entry name" value="UPF0029"/>
    <property type="match status" value="1"/>
</dbReference>
<dbReference type="RefSeq" id="WP_057802191.1">
    <property type="nucleotide sequence ID" value="NZ_JQBX01000005.1"/>
</dbReference>
<dbReference type="Proteomes" id="UP000051859">
    <property type="component" value="Unassembled WGS sequence"/>
</dbReference>
<evidence type="ECO:0000259" key="2">
    <source>
        <dbReference type="Pfam" id="PF01205"/>
    </source>
</evidence>
<dbReference type="EMBL" id="JQBX01000005">
    <property type="protein sequence ID" value="KRN94435.1"/>
    <property type="molecule type" value="Genomic_DNA"/>
</dbReference>
<keyword evidence="5" id="KW-1185">Reference proteome</keyword>
<dbReference type="PANTHER" id="PTHR16301:SF20">
    <property type="entry name" value="IMPACT FAMILY MEMBER YIGZ"/>
    <property type="match status" value="1"/>
</dbReference>
<dbReference type="PATRIC" id="fig|331679.3.peg.1391"/>
<feature type="domain" description="UPF0029" evidence="3">
    <location>
        <begin position="141"/>
        <end position="193"/>
    </location>
</feature>
<dbReference type="Pfam" id="PF01205">
    <property type="entry name" value="Impact_N"/>
    <property type="match status" value="1"/>
</dbReference>
<dbReference type="Gene3D" id="3.30.230.30">
    <property type="entry name" value="Impact, N-terminal domain"/>
    <property type="match status" value="1"/>
</dbReference>
<dbReference type="InterPro" id="IPR035647">
    <property type="entry name" value="EFG_III/V"/>
</dbReference>
<organism evidence="4 5">
    <name type="scientific">Pediococcus stilesii</name>
    <dbReference type="NCBI Taxonomy" id="331679"/>
    <lineage>
        <taxon>Bacteria</taxon>
        <taxon>Bacillati</taxon>
        <taxon>Bacillota</taxon>
        <taxon>Bacilli</taxon>
        <taxon>Lactobacillales</taxon>
        <taxon>Lactobacillaceae</taxon>
        <taxon>Pediococcus</taxon>
    </lineage>
</organism>
<dbReference type="Pfam" id="PF09186">
    <property type="entry name" value="DUF1949"/>
    <property type="match status" value="1"/>
</dbReference>